<dbReference type="Proteomes" id="UP000078250">
    <property type="component" value="Unassembled WGS sequence"/>
</dbReference>
<organism evidence="1 2">
    <name type="scientific">Proteus hauseri ATCC 700826</name>
    <dbReference type="NCBI Taxonomy" id="1354271"/>
    <lineage>
        <taxon>Bacteria</taxon>
        <taxon>Pseudomonadati</taxon>
        <taxon>Pseudomonadota</taxon>
        <taxon>Gammaproteobacteria</taxon>
        <taxon>Enterobacterales</taxon>
        <taxon>Morganellaceae</taxon>
        <taxon>Proteus</taxon>
    </lineage>
</organism>
<name>A0AAJ3LTQ3_PROHU</name>
<dbReference type="InterPro" id="IPR016187">
    <property type="entry name" value="CTDL_fold"/>
</dbReference>
<reference evidence="1 2" key="1">
    <citation type="submission" date="2016-04" db="EMBL/GenBank/DDBJ databases">
        <title>ATOL: Assembling a taxonomically balanced genome-scale reconstruction of the evolutionary history of the Enterobacteriaceae.</title>
        <authorList>
            <person name="Plunkett G.III."/>
            <person name="Neeno-Eckwall E.C."/>
            <person name="Glasner J.D."/>
            <person name="Perna N.T."/>
        </authorList>
    </citation>
    <scope>NUCLEOTIDE SEQUENCE [LARGE SCALE GENOMIC DNA]</scope>
    <source>
        <strain evidence="1 2">ATCC 700826</strain>
    </source>
</reference>
<evidence type="ECO:0000313" key="1">
    <source>
        <dbReference type="EMBL" id="OAT46941.1"/>
    </source>
</evidence>
<gene>
    <name evidence="1" type="ORF">M997_1939</name>
</gene>
<dbReference type="InterPro" id="IPR042095">
    <property type="entry name" value="SUMF_sf"/>
</dbReference>
<dbReference type="EMBL" id="LXEV01000022">
    <property type="protein sequence ID" value="OAT46941.1"/>
    <property type="molecule type" value="Genomic_DNA"/>
</dbReference>
<proteinExistence type="predicted"/>
<sequence length="371" mass="41665">MFDIYSPDPLRIKVETQSSGKRTILYSVKGQPNYMYVVPRFYLNEVSDNLGDTIHPAFIVNEEIKDAFFYACYPASIHQDELLSLPDQKPATLLDLPTFQRRSQQTGKGFHLSTHAEWAALMLWCRHHKMKEDGNTDYGRSFLHPHQEAIRVDNKPAGDTDFTTGDPTTLTAPKWVNWYHDNSEFGISDLCGNLWEWQSGMQLDAGEIQIIKNNNAVFCGNSAINEQWHSVDLLTGNTLPIKNENSAKYDSPSASCDGNAGLPILSTSIKHYNGDPKDNSYPAGLMDGEFNAMLLQDNCSVANIFKILGLYPAINQQDNDQVYLRNYGKRALMRGGAWYSQQCAGMRTLCLSHAANHRSTSVGGRIAWIEL</sequence>
<accession>A0AAJ3LTQ3</accession>
<protein>
    <recommendedName>
        <fullName evidence="3">Sulfatase-modifying factor enzyme domain-containing protein</fullName>
    </recommendedName>
</protein>
<dbReference type="Gene3D" id="3.90.1580.10">
    <property type="entry name" value="paralog of FGE (formylglycine-generating enzyme)"/>
    <property type="match status" value="1"/>
</dbReference>
<evidence type="ECO:0008006" key="3">
    <source>
        <dbReference type="Google" id="ProtNLM"/>
    </source>
</evidence>
<comment type="caution">
    <text evidence="1">The sequence shown here is derived from an EMBL/GenBank/DDBJ whole genome shotgun (WGS) entry which is preliminary data.</text>
</comment>
<keyword evidence="2" id="KW-1185">Reference proteome</keyword>
<dbReference type="SUPFAM" id="SSF56436">
    <property type="entry name" value="C-type lectin-like"/>
    <property type="match status" value="1"/>
</dbReference>
<evidence type="ECO:0000313" key="2">
    <source>
        <dbReference type="Proteomes" id="UP000078250"/>
    </source>
</evidence>
<dbReference type="AlphaFoldDB" id="A0AAJ3LTQ3"/>
<dbReference type="RefSeq" id="WP_064719917.1">
    <property type="nucleotide sequence ID" value="NZ_LXEV01000022.1"/>
</dbReference>